<proteinExistence type="predicted"/>
<evidence type="ECO:0000313" key="1">
    <source>
        <dbReference type="EMBL" id="KAK9114945.1"/>
    </source>
</evidence>
<organism evidence="1 2">
    <name type="scientific">Stephania yunnanensis</name>
    <dbReference type="NCBI Taxonomy" id="152371"/>
    <lineage>
        <taxon>Eukaryota</taxon>
        <taxon>Viridiplantae</taxon>
        <taxon>Streptophyta</taxon>
        <taxon>Embryophyta</taxon>
        <taxon>Tracheophyta</taxon>
        <taxon>Spermatophyta</taxon>
        <taxon>Magnoliopsida</taxon>
        <taxon>Ranunculales</taxon>
        <taxon>Menispermaceae</taxon>
        <taxon>Menispermoideae</taxon>
        <taxon>Cissampelideae</taxon>
        <taxon>Stephania</taxon>
    </lineage>
</organism>
<protein>
    <submittedName>
        <fullName evidence="1">Uncharacterized protein</fullName>
    </submittedName>
</protein>
<evidence type="ECO:0000313" key="2">
    <source>
        <dbReference type="Proteomes" id="UP001420932"/>
    </source>
</evidence>
<dbReference type="EMBL" id="JBBNAF010000009">
    <property type="protein sequence ID" value="KAK9114945.1"/>
    <property type="molecule type" value="Genomic_DNA"/>
</dbReference>
<dbReference type="Proteomes" id="UP001420932">
    <property type="component" value="Unassembled WGS sequence"/>
</dbReference>
<accession>A0AAP0IGY3</accession>
<gene>
    <name evidence="1" type="ORF">Syun_021742</name>
</gene>
<keyword evidence="2" id="KW-1185">Reference proteome</keyword>
<sequence>MVIEWFLLQFGVDKSYKLTEPSTGNPIYAHLEVNKKVMFCKSQDELFQKGRDEVQHSTLKELMHQG</sequence>
<reference evidence="1 2" key="1">
    <citation type="submission" date="2024-01" db="EMBL/GenBank/DDBJ databases">
        <title>Genome assemblies of Stephania.</title>
        <authorList>
            <person name="Yang L."/>
        </authorList>
    </citation>
    <scope>NUCLEOTIDE SEQUENCE [LARGE SCALE GENOMIC DNA]</scope>
    <source>
        <strain evidence="1">YNDBR</strain>
        <tissue evidence="1">Leaf</tissue>
    </source>
</reference>
<dbReference type="AlphaFoldDB" id="A0AAP0IGY3"/>
<name>A0AAP0IGY3_9MAGN</name>
<comment type="caution">
    <text evidence="1">The sequence shown here is derived from an EMBL/GenBank/DDBJ whole genome shotgun (WGS) entry which is preliminary data.</text>
</comment>